<accession>A0A5A7QSA0</accession>
<evidence type="ECO:0000313" key="1">
    <source>
        <dbReference type="EMBL" id="GER47782.1"/>
    </source>
</evidence>
<dbReference type="EMBL" id="BKCP01008070">
    <property type="protein sequence ID" value="GER47782.1"/>
    <property type="molecule type" value="Genomic_DNA"/>
</dbReference>
<dbReference type="GO" id="GO:0016779">
    <property type="term" value="F:nucleotidyltransferase activity"/>
    <property type="evidence" value="ECO:0007669"/>
    <property type="project" value="UniProtKB-KW"/>
</dbReference>
<protein>
    <submittedName>
        <fullName evidence="1">Glutamate-ammonia-ligase adenylyltransferase</fullName>
    </submittedName>
</protein>
<proteinExistence type="predicted"/>
<dbReference type="OrthoDB" id="10459431at2759"/>
<keyword evidence="1" id="KW-0436">Ligase</keyword>
<gene>
    <name evidence="1" type="ORF">STAS_24911</name>
</gene>
<dbReference type="GO" id="GO:0016874">
    <property type="term" value="F:ligase activity"/>
    <property type="evidence" value="ECO:0007669"/>
    <property type="project" value="UniProtKB-KW"/>
</dbReference>
<dbReference type="Proteomes" id="UP000325081">
    <property type="component" value="Unassembled WGS sequence"/>
</dbReference>
<dbReference type="AlphaFoldDB" id="A0A5A7QSA0"/>
<reference evidence="2" key="1">
    <citation type="journal article" date="2019" name="Curr. Biol.">
        <title>Genome Sequence of Striga asiatica Provides Insight into the Evolution of Plant Parasitism.</title>
        <authorList>
            <person name="Yoshida S."/>
            <person name="Kim S."/>
            <person name="Wafula E.K."/>
            <person name="Tanskanen J."/>
            <person name="Kim Y.M."/>
            <person name="Honaas L."/>
            <person name="Yang Z."/>
            <person name="Spallek T."/>
            <person name="Conn C.E."/>
            <person name="Ichihashi Y."/>
            <person name="Cheong K."/>
            <person name="Cui S."/>
            <person name="Der J.P."/>
            <person name="Gundlach H."/>
            <person name="Jiao Y."/>
            <person name="Hori C."/>
            <person name="Ishida J.K."/>
            <person name="Kasahara H."/>
            <person name="Kiba T."/>
            <person name="Kim M.S."/>
            <person name="Koo N."/>
            <person name="Laohavisit A."/>
            <person name="Lee Y.H."/>
            <person name="Lumba S."/>
            <person name="McCourt P."/>
            <person name="Mortimer J.C."/>
            <person name="Mutuku J.M."/>
            <person name="Nomura T."/>
            <person name="Sasaki-Sekimoto Y."/>
            <person name="Seto Y."/>
            <person name="Wang Y."/>
            <person name="Wakatake T."/>
            <person name="Sakakibara H."/>
            <person name="Demura T."/>
            <person name="Yamaguchi S."/>
            <person name="Yoneyama K."/>
            <person name="Manabe R.I."/>
            <person name="Nelson D.C."/>
            <person name="Schulman A.H."/>
            <person name="Timko M.P."/>
            <person name="dePamphilis C.W."/>
            <person name="Choi D."/>
            <person name="Shirasu K."/>
        </authorList>
    </citation>
    <scope>NUCLEOTIDE SEQUENCE [LARGE SCALE GENOMIC DNA]</scope>
    <source>
        <strain evidence="2">cv. UVA1</strain>
    </source>
</reference>
<organism evidence="1 2">
    <name type="scientific">Striga asiatica</name>
    <name type="common">Asiatic witchweed</name>
    <name type="synonym">Buchnera asiatica</name>
    <dbReference type="NCBI Taxonomy" id="4170"/>
    <lineage>
        <taxon>Eukaryota</taxon>
        <taxon>Viridiplantae</taxon>
        <taxon>Streptophyta</taxon>
        <taxon>Embryophyta</taxon>
        <taxon>Tracheophyta</taxon>
        <taxon>Spermatophyta</taxon>
        <taxon>Magnoliopsida</taxon>
        <taxon>eudicotyledons</taxon>
        <taxon>Gunneridae</taxon>
        <taxon>Pentapetalae</taxon>
        <taxon>asterids</taxon>
        <taxon>lamiids</taxon>
        <taxon>Lamiales</taxon>
        <taxon>Orobanchaceae</taxon>
        <taxon>Buchnereae</taxon>
        <taxon>Striga</taxon>
    </lineage>
</organism>
<keyword evidence="2" id="KW-1185">Reference proteome</keyword>
<keyword evidence="1" id="KW-0808">Transferase</keyword>
<keyword evidence="1" id="KW-0548">Nucleotidyltransferase</keyword>
<name>A0A5A7QSA0_STRAF</name>
<comment type="caution">
    <text evidence="1">The sequence shown here is derived from an EMBL/GenBank/DDBJ whole genome shotgun (WGS) entry which is preliminary data.</text>
</comment>
<sequence>MKTLPATVTTKTASAARFSGISLSSMDPKDGMKLAIAVDMRTRLLTRESLSLIPGIRVVRSTGSFMAIARTVREKALREKYLHGTQSFLFRMALTASTAMASEQAAEAAAVNMPIHGIGDSILSCKPLLLYEKG</sequence>
<evidence type="ECO:0000313" key="2">
    <source>
        <dbReference type="Proteomes" id="UP000325081"/>
    </source>
</evidence>